<evidence type="ECO:0000256" key="2">
    <source>
        <dbReference type="ARBA" id="ARBA00005416"/>
    </source>
</evidence>
<proteinExistence type="inferred from homology"/>
<dbReference type="PANTHER" id="PTHR36349:SF2">
    <property type="entry name" value="PROTEIN CLAVATA 3"/>
    <property type="match status" value="1"/>
</dbReference>
<protein>
    <submittedName>
        <fullName evidence="8">Uncharacterized protein</fullName>
    </submittedName>
</protein>
<organism evidence="8 9">
    <name type="scientific">Trapa incisa</name>
    <dbReference type="NCBI Taxonomy" id="236973"/>
    <lineage>
        <taxon>Eukaryota</taxon>
        <taxon>Viridiplantae</taxon>
        <taxon>Streptophyta</taxon>
        <taxon>Embryophyta</taxon>
        <taxon>Tracheophyta</taxon>
        <taxon>Spermatophyta</taxon>
        <taxon>Magnoliopsida</taxon>
        <taxon>eudicotyledons</taxon>
        <taxon>Gunneridae</taxon>
        <taxon>Pentapetalae</taxon>
        <taxon>rosids</taxon>
        <taxon>malvids</taxon>
        <taxon>Myrtales</taxon>
        <taxon>Lythraceae</taxon>
        <taxon>Trapa</taxon>
    </lineage>
</organism>
<keyword evidence="9" id="KW-1185">Reference proteome</keyword>
<feature type="transmembrane region" description="Helical" evidence="7">
    <location>
        <begin position="42"/>
        <end position="60"/>
    </location>
</feature>
<comment type="similarity">
    <text evidence="2">Belongs to the CLV3/ESR signal peptide family.</text>
</comment>
<keyword evidence="5" id="KW-0221">Differentiation</keyword>
<evidence type="ECO:0000313" key="9">
    <source>
        <dbReference type="Proteomes" id="UP001345219"/>
    </source>
</evidence>
<evidence type="ECO:0000256" key="5">
    <source>
        <dbReference type="ARBA" id="ARBA00022782"/>
    </source>
</evidence>
<keyword evidence="7" id="KW-0812">Transmembrane</keyword>
<dbReference type="GO" id="GO:0005576">
    <property type="term" value="C:extracellular region"/>
    <property type="evidence" value="ECO:0007669"/>
    <property type="project" value="UniProtKB-SubCell"/>
</dbReference>
<feature type="region of interest" description="Disordered" evidence="6">
    <location>
        <begin position="126"/>
        <end position="161"/>
    </location>
</feature>
<dbReference type="Proteomes" id="UP001345219">
    <property type="component" value="Chromosome 22"/>
</dbReference>
<dbReference type="GO" id="GO:0030154">
    <property type="term" value="P:cell differentiation"/>
    <property type="evidence" value="ECO:0007669"/>
    <property type="project" value="UniProtKB-KW"/>
</dbReference>
<evidence type="ECO:0000256" key="4">
    <source>
        <dbReference type="ARBA" id="ARBA00022729"/>
    </source>
</evidence>
<sequence length="161" mass="17104">MSLHQSQIRTDSNSRALLDGNGAIYLLSSALSQCRRRLAGNYIGMQGVCGFIMGSAATSSSTTTHIVHLALMAALCLLLLRAYFLSASMETLGNRKVLVVKNTAPLAATGSMMNDGAGDVVVEVPASESELRRVPSGPDPLHHHGSKPRNPDDQNKLPHTP</sequence>
<dbReference type="EMBL" id="JAXIOK010000004">
    <property type="protein sequence ID" value="KAK4773606.1"/>
    <property type="molecule type" value="Genomic_DNA"/>
</dbReference>
<comment type="caution">
    <text evidence="8">The sequence shown here is derived from an EMBL/GenBank/DDBJ whole genome shotgun (WGS) entry which is preliminary data.</text>
</comment>
<accession>A0AAN7KV24</accession>
<feature type="transmembrane region" description="Helical" evidence="7">
    <location>
        <begin position="66"/>
        <end position="86"/>
    </location>
</feature>
<evidence type="ECO:0000313" key="8">
    <source>
        <dbReference type="EMBL" id="KAK4773606.1"/>
    </source>
</evidence>
<evidence type="ECO:0000256" key="1">
    <source>
        <dbReference type="ARBA" id="ARBA00004613"/>
    </source>
</evidence>
<dbReference type="GO" id="GO:0033612">
    <property type="term" value="F:receptor serine/threonine kinase binding"/>
    <property type="evidence" value="ECO:0007669"/>
    <property type="project" value="InterPro"/>
</dbReference>
<evidence type="ECO:0000256" key="7">
    <source>
        <dbReference type="SAM" id="Phobius"/>
    </source>
</evidence>
<keyword evidence="7" id="KW-0472">Membrane</keyword>
<keyword evidence="4" id="KW-0732">Signal</keyword>
<name>A0AAN7KV24_9MYRT</name>
<dbReference type="InterPro" id="IPR044962">
    <property type="entry name" value="CLV3/ESR"/>
</dbReference>
<feature type="compositionally biased region" description="Basic and acidic residues" evidence="6">
    <location>
        <begin position="149"/>
        <end position="161"/>
    </location>
</feature>
<comment type="subcellular location">
    <subcellularLocation>
        <location evidence="1">Secreted</location>
    </subcellularLocation>
</comment>
<dbReference type="AlphaFoldDB" id="A0AAN7KV24"/>
<keyword evidence="3" id="KW-0964">Secreted</keyword>
<keyword evidence="7" id="KW-1133">Transmembrane helix</keyword>
<gene>
    <name evidence="8" type="ORF">SAY87_028625</name>
</gene>
<evidence type="ECO:0000256" key="6">
    <source>
        <dbReference type="SAM" id="MobiDB-lite"/>
    </source>
</evidence>
<evidence type="ECO:0000256" key="3">
    <source>
        <dbReference type="ARBA" id="ARBA00022525"/>
    </source>
</evidence>
<reference evidence="8 9" key="1">
    <citation type="journal article" date="2023" name="Hortic Res">
        <title>Pangenome of water caltrop reveals structural variations and asymmetric subgenome divergence after allopolyploidization.</title>
        <authorList>
            <person name="Zhang X."/>
            <person name="Chen Y."/>
            <person name="Wang L."/>
            <person name="Yuan Y."/>
            <person name="Fang M."/>
            <person name="Shi L."/>
            <person name="Lu R."/>
            <person name="Comes H.P."/>
            <person name="Ma Y."/>
            <person name="Chen Y."/>
            <person name="Huang G."/>
            <person name="Zhou Y."/>
            <person name="Zheng Z."/>
            <person name="Qiu Y."/>
        </authorList>
    </citation>
    <scope>NUCLEOTIDE SEQUENCE [LARGE SCALE GENOMIC DNA]</scope>
    <source>
        <tissue evidence="8">Roots</tissue>
    </source>
</reference>
<dbReference type="PANTHER" id="PTHR36349">
    <property type="entry name" value="PROTEIN CLAVATA 3"/>
    <property type="match status" value="1"/>
</dbReference>